<evidence type="ECO:0000313" key="3">
    <source>
        <dbReference type="EMBL" id="MBE1565156.1"/>
    </source>
</evidence>
<dbReference type="Proteomes" id="UP000661607">
    <property type="component" value="Unassembled WGS sequence"/>
</dbReference>
<reference evidence="3 4" key="1">
    <citation type="submission" date="2020-10" db="EMBL/GenBank/DDBJ databases">
        <title>Sequencing the genomes of 1000 actinobacteria strains.</title>
        <authorList>
            <person name="Klenk H.-P."/>
        </authorList>
    </citation>
    <scope>NUCLEOTIDE SEQUENCE [LARGE SCALE GENOMIC DNA]</scope>
    <source>
        <strain evidence="3 4">DSM 43748</strain>
    </source>
</reference>
<proteinExistence type="predicted"/>
<gene>
    <name evidence="3" type="ORF">H4W81_007935</name>
</gene>
<name>A0ABR9KT04_9ACTN</name>
<comment type="caution">
    <text evidence="3">The sequence shown here is derived from an EMBL/GenBank/DDBJ whole genome shotgun (WGS) entry which is preliminary data.</text>
</comment>
<keyword evidence="4" id="KW-1185">Reference proteome</keyword>
<evidence type="ECO:0000256" key="2">
    <source>
        <dbReference type="SAM" id="SignalP"/>
    </source>
</evidence>
<organism evidence="3 4">
    <name type="scientific">Nonomuraea africana</name>
    <dbReference type="NCBI Taxonomy" id="46171"/>
    <lineage>
        <taxon>Bacteria</taxon>
        <taxon>Bacillati</taxon>
        <taxon>Actinomycetota</taxon>
        <taxon>Actinomycetes</taxon>
        <taxon>Streptosporangiales</taxon>
        <taxon>Streptosporangiaceae</taxon>
        <taxon>Nonomuraea</taxon>
    </lineage>
</organism>
<dbReference type="RefSeq" id="WP_192779421.1">
    <property type="nucleotide sequence ID" value="NZ_BAAASY010000018.1"/>
</dbReference>
<feature type="chain" id="PRO_5047406451" description="DNRLRE domain-containing protein" evidence="2">
    <location>
        <begin position="33"/>
        <end position="462"/>
    </location>
</feature>
<feature type="region of interest" description="Disordered" evidence="1">
    <location>
        <begin position="61"/>
        <end position="84"/>
    </location>
</feature>
<evidence type="ECO:0000313" key="4">
    <source>
        <dbReference type="Proteomes" id="UP000661607"/>
    </source>
</evidence>
<feature type="signal peptide" evidence="2">
    <location>
        <begin position="1"/>
        <end position="32"/>
    </location>
</feature>
<evidence type="ECO:0000256" key="1">
    <source>
        <dbReference type="SAM" id="MobiDB-lite"/>
    </source>
</evidence>
<dbReference type="EMBL" id="JADBEF010000001">
    <property type="protein sequence ID" value="MBE1565156.1"/>
    <property type="molecule type" value="Genomic_DNA"/>
</dbReference>
<protein>
    <recommendedName>
        <fullName evidence="5">DNRLRE domain-containing protein</fullName>
    </recommendedName>
</protein>
<evidence type="ECO:0008006" key="5">
    <source>
        <dbReference type="Google" id="ProtNLM"/>
    </source>
</evidence>
<keyword evidence="2" id="KW-0732">Signal</keyword>
<dbReference type="NCBIfam" id="NF033679">
    <property type="entry name" value="DNRLRE_dom"/>
    <property type="match status" value="1"/>
</dbReference>
<accession>A0ABR9KT04</accession>
<sequence>MSIPTATPLRRAALGLGAATLLIGATTLDAVAAVDPVQQALSQAAASGAAVQVASLTDENSTTVANPDGSFTTSITSGPSNAQRDGTWVPIDTSLVAEGGVLKPRASRAKVEVSAGGDDVLAKLTDDQGRVFSLQWPTPLPAPVVKDNVATFANAAGPGADLVVTVIPTGFRHDVILRERPTEPLELRIPVRTQGLTLSETANGKLELSGENGQQVASAAQPVMWDSRGHGKPRGDSIKKIDTQVETQNGTSVLVLKPDTAYLSDPKTVYPVTVDPTITLPIVTDTDVATSWASHPGDPMIIAGTMPWENGQGGDIMRSLLKFNTDNLKGKRVIWATLKAWNLETNECGLKVGSGLTAERITSAWDETNLNWDNKPTTTSRGAFTTYEGRGRTWTEGCARGAGYLQWPVTTMARDWAAGAANHGIQLRSADEKETTNWRAFAASENKDASVKPPTLSVTYWR</sequence>